<feature type="signal peptide" evidence="1">
    <location>
        <begin position="1"/>
        <end position="16"/>
    </location>
</feature>
<feature type="chain" id="PRO_5015174502" evidence="1">
    <location>
        <begin position="17"/>
        <end position="199"/>
    </location>
</feature>
<accession>A0A2P2LRZ2</accession>
<evidence type="ECO:0000256" key="1">
    <source>
        <dbReference type="SAM" id="SignalP"/>
    </source>
</evidence>
<protein>
    <submittedName>
        <fullName evidence="2">Serine/arginine repetitive matrix protein 1</fullName>
    </submittedName>
</protein>
<organism evidence="2">
    <name type="scientific">Rhizophora mucronata</name>
    <name type="common">Asiatic mangrove</name>
    <dbReference type="NCBI Taxonomy" id="61149"/>
    <lineage>
        <taxon>Eukaryota</taxon>
        <taxon>Viridiplantae</taxon>
        <taxon>Streptophyta</taxon>
        <taxon>Embryophyta</taxon>
        <taxon>Tracheophyta</taxon>
        <taxon>Spermatophyta</taxon>
        <taxon>Magnoliopsida</taxon>
        <taxon>eudicotyledons</taxon>
        <taxon>Gunneridae</taxon>
        <taxon>Pentapetalae</taxon>
        <taxon>rosids</taxon>
        <taxon>fabids</taxon>
        <taxon>Malpighiales</taxon>
        <taxon>Rhizophoraceae</taxon>
        <taxon>Rhizophora</taxon>
    </lineage>
</organism>
<dbReference type="AlphaFoldDB" id="A0A2P2LRZ2"/>
<keyword evidence="1" id="KW-0732">Signal</keyword>
<reference evidence="2" key="1">
    <citation type="submission" date="2018-02" db="EMBL/GenBank/DDBJ databases">
        <title>Rhizophora mucronata_Transcriptome.</title>
        <authorList>
            <person name="Meera S.P."/>
            <person name="Sreeshan A."/>
            <person name="Augustine A."/>
        </authorList>
    </citation>
    <scope>NUCLEOTIDE SEQUENCE</scope>
    <source>
        <tissue evidence="2">Leaf</tissue>
    </source>
</reference>
<dbReference type="EMBL" id="GGEC01040257">
    <property type="protein sequence ID" value="MBX20741.1"/>
    <property type="molecule type" value="Transcribed_RNA"/>
</dbReference>
<evidence type="ECO:0000313" key="2">
    <source>
        <dbReference type="EMBL" id="MBX20741.1"/>
    </source>
</evidence>
<name>A0A2P2LRZ2_RHIMU</name>
<proteinExistence type="predicted"/>
<sequence>MQLSLQLILLCPICCADTHLLRAAGHLQILGVILVIGRVQGVFLDHLKNVAHQENNLLWLVVDILLKYLLLLQGGDHLIPGEGPDQCHPTDLHCQYVAECTLDFGVDHPHLRAVDHGHLFDGVGHLHHQEFVDHPLQIDVSGHVHLSDVINLLPLCGVGRVHLSDVDHLHLDVDLFILLGVGHPHSHLAGIKDPHLVLA</sequence>